<evidence type="ECO:0000313" key="12">
    <source>
        <dbReference type="EMBL" id="SHJ20258.1"/>
    </source>
</evidence>
<dbReference type="Gene3D" id="1.10.4030.10">
    <property type="entry name" value="Porin chaperone SurA, peptide-binding domain"/>
    <property type="match status" value="1"/>
</dbReference>
<dbReference type="Pfam" id="PF00639">
    <property type="entry name" value="Rotamase"/>
    <property type="match status" value="1"/>
</dbReference>
<evidence type="ECO:0000256" key="1">
    <source>
        <dbReference type="ARBA" id="ARBA00018370"/>
    </source>
</evidence>
<name>A0A1M6HDC4_9RHOB</name>
<keyword evidence="13" id="KW-1185">Reference proteome</keyword>
<feature type="domain" description="PpiC" evidence="11">
    <location>
        <begin position="166"/>
        <end position="262"/>
    </location>
</feature>
<dbReference type="InterPro" id="IPR000297">
    <property type="entry name" value="PPIase_PpiC"/>
</dbReference>
<evidence type="ECO:0000259" key="11">
    <source>
        <dbReference type="PROSITE" id="PS50198"/>
    </source>
</evidence>
<dbReference type="GO" id="GO:0003755">
    <property type="term" value="F:peptidyl-prolyl cis-trans isomerase activity"/>
    <property type="evidence" value="ECO:0007669"/>
    <property type="project" value="UniProtKB-KW"/>
</dbReference>
<proteinExistence type="predicted"/>
<dbReference type="InterPro" id="IPR015391">
    <property type="entry name" value="SurA_N"/>
</dbReference>
<dbReference type="EMBL" id="FQZQ01000006">
    <property type="protein sequence ID" value="SHJ20258.1"/>
    <property type="molecule type" value="Genomic_DNA"/>
</dbReference>
<dbReference type="InterPro" id="IPR046357">
    <property type="entry name" value="PPIase_dom_sf"/>
</dbReference>
<organism evidence="12 13">
    <name type="scientific">Shimia gijangensis</name>
    <dbReference type="NCBI Taxonomy" id="1470563"/>
    <lineage>
        <taxon>Bacteria</taxon>
        <taxon>Pseudomonadati</taxon>
        <taxon>Pseudomonadota</taxon>
        <taxon>Alphaproteobacteria</taxon>
        <taxon>Rhodobacterales</taxon>
        <taxon>Roseobacteraceae</taxon>
    </lineage>
</organism>
<dbReference type="InterPro" id="IPR027304">
    <property type="entry name" value="Trigger_fact/SurA_dom_sf"/>
</dbReference>
<dbReference type="Proteomes" id="UP000183982">
    <property type="component" value="Unassembled WGS sequence"/>
</dbReference>
<evidence type="ECO:0000256" key="2">
    <source>
        <dbReference type="ARBA" id="ARBA00022729"/>
    </source>
</evidence>
<dbReference type="PROSITE" id="PS50198">
    <property type="entry name" value="PPIC_PPIASE_2"/>
    <property type="match status" value="1"/>
</dbReference>
<keyword evidence="4 9" id="KW-0697">Rotamase</keyword>
<dbReference type="InterPro" id="IPR050280">
    <property type="entry name" value="OMP_Chaperone_SurA"/>
</dbReference>
<feature type="signal peptide" evidence="10">
    <location>
        <begin position="1"/>
        <end position="27"/>
    </location>
</feature>
<evidence type="ECO:0000256" key="5">
    <source>
        <dbReference type="ARBA" id="ARBA00023186"/>
    </source>
</evidence>
<evidence type="ECO:0000256" key="9">
    <source>
        <dbReference type="PROSITE-ProRule" id="PRU00278"/>
    </source>
</evidence>
<keyword evidence="6 9" id="KW-0413">Isomerase</keyword>
<keyword evidence="2 10" id="KW-0732">Signal</keyword>
<reference evidence="13" key="1">
    <citation type="submission" date="2016-11" db="EMBL/GenBank/DDBJ databases">
        <authorList>
            <person name="Varghese N."/>
            <person name="Submissions S."/>
        </authorList>
    </citation>
    <scope>NUCLEOTIDE SEQUENCE [LARGE SCALE GENOMIC DNA]</scope>
    <source>
        <strain evidence="13">DSM 100564</strain>
    </source>
</reference>
<keyword evidence="3" id="KW-0574">Periplasm</keyword>
<dbReference type="Gene3D" id="3.10.50.40">
    <property type="match status" value="1"/>
</dbReference>
<dbReference type="RefSeq" id="WP_073250964.1">
    <property type="nucleotide sequence ID" value="NZ_FQZQ01000006.1"/>
</dbReference>
<dbReference type="STRING" id="1470563.SAMN05444000_10623"/>
<dbReference type="PANTHER" id="PTHR47637">
    <property type="entry name" value="CHAPERONE SURA"/>
    <property type="match status" value="1"/>
</dbReference>
<accession>A0A1M6HDC4</accession>
<dbReference type="SUPFAM" id="SSF54534">
    <property type="entry name" value="FKBP-like"/>
    <property type="match status" value="1"/>
</dbReference>
<keyword evidence="5" id="KW-0143">Chaperone</keyword>
<evidence type="ECO:0000256" key="10">
    <source>
        <dbReference type="SAM" id="SignalP"/>
    </source>
</evidence>
<evidence type="ECO:0000313" key="13">
    <source>
        <dbReference type="Proteomes" id="UP000183982"/>
    </source>
</evidence>
<evidence type="ECO:0000256" key="6">
    <source>
        <dbReference type="ARBA" id="ARBA00023235"/>
    </source>
</evidence>
<dbReference type="SUPFAM" id="SSF109998">
    <property type="entry name" value="Triger factor/SurA peptide-binding domain-like"/>
    <property type="match status" value="1"/>
</dbReference>
<evidence type="ECO:0000256" key="4">
    <source>
        <dbReference type="ARBA" id="ARBA00023110"/>
    </source>
</evidence>
<dbReference type="PANTHER" id="PTHR47637:SF1">
    <property type="entry name" value="CHAPERONE SURA"/>
    <property type="match status" value="1"/>
</dbReference>
<feature type="chain" id="PRO_5012500267" description="Parvulin-like PPIase" evidence="10">
    <location>
        <begin position="28"/>
        <end position="411"/>
    </location>
</feature>
<evidence type="ECO:0000256" key="7">
    <source>
        <dbReference type="ARBA" id="ARBA00030642"/>
    </source>
</evidence>
<evidence type="ECO:0000256" key="8">
    <source>
        <dbReference type="ARBA" id="ARBA00031484"/>
    </source>
</evidence>
<sequence>MIAHRFFSRLMATVVVGLGLVGSPAFAQSAFSPAVYVNDKVVTYYEIEQRALLMTLMNAPGDIRKQALEVLINERLQLGAAQIMGIQPSEEGLQAAIVDFAARANLKPEELVVALKREGVSEEALRDFLYAGISWQGVVQTRFGGNVQISEAEIDRAIASNTGVGGINVLLSEIVIPVTPQTVGEVEALAYQLSQITTQADFEAAAKKYSQSATKDDGGRLEWLSITKLPPQLRPQIMALGPNDVTAPVTLPNAVALFQLRRKAEAATRTPAYSAIDYAVLRLPGGRTEENLQTAAKISGRIDTCDDLFGEARAYPKEYMERSSVEPSKIPRDIGLELAKLDRNEISTALSRKTEAGQPLMLMVMLCGRTAKLGEEISREDIALSLRNQRLQSFARGYLEELRSDATIVIK</sequence>
<protein>
    <recommendedName>
        <fullName evidence="1">Parvulin-like PPIase</fullName>
    </recommendedName>
    <alternativeName>
        <fullName evidence="7">Peptidyl-prolyl cis-trans isomerase plp</fullName>
    </alternativeName>
    <alternativeName>
        <fullName evidence="8">Rotamase plp</fullName>
    </alternativeName>
</protein>
<gene>
    <name evidence="12" type="ORF">SAMN05444000_10623</name>
</gene>
<evidence type="ECO:0000256" key="3">
    <source>
        <dbReference type="ARBA" id="ARBA00022764"/>
    </source>
</evidence>
<dbReference type="AlphaFoldDB" id="A0A1M6HDC4"/>
<dbReference type="Pfam" id="PF09312">
    <property type="entry name" value="SurA_N"/>
    <property type="match status" value="1"/>
</dbReference>